<evidence type="ECO:0008006" key="4">
    <source>
        <dbReference type="Google" id="ProtNLM"/>
    </source>
</evidence>
<feature type="chain" id="PRO_5017025528" description="SCP domain-containing protein" evidence="1">
    <location>
        <begin position="23"/>
        <end position="140"/>
    </location>
</feature>
<dbReference type="Proteomes" id="UP000252519">
    <property type="component" value="Unassembled WGS sequence"/>
</dbReference>
<comment type="caution">
    <text evidence="2">The sequence shown here is derived from an EMBL/GenBank/DDBJ whole genome shotgun (WGS) entry which is preliminary data.</text>
</comment>
<dbReference type="InterPro" id="IPR035109">
    <property type="entry name" value="ASPR"/>
</dbReference>
<keyword evidence="3" id="KW-1185">Reference proteome</keyword>
<sequence length="140" mass="16115">MTPIVLLFALLCLLSMPKFSNAFEKDCKETVGRYTKEQRDKLFDAVVSVMEQKPRTLYVCSLEALAANIWDDSQAGRDKIIKHNIKEFKYKGDTTEDFVTVAANQWKDRFHKKRDVKKVYGGCFYGEKDNGKSKAVCLFI</sequence>
<dbReference type="OrthoDB" id="10306099at2759"/>
<proteinExistence type="predicted"/>
<gene>
    <name evidence="2" type="ORF">ANCCAN_23247</name>
</gene>
<dbReference type="AlphaFoldDB" id="A0A368FFZ2"/>
<keyword evidence="1" id="KW-0732">Signal</keyword>
<reference evidence="2 3" key="1">
    <citation type="submission" date="2014-10" db="EMBL/GenBank/DDBJ databases">
        <title>Draft genome of the hookworm Ancylostoma caninum.</title>
        <authorList>
            <person name="Mitreva M."/>
        </authorList>
    </citation>
    <scope>NUCLEOTIDE SEQUENCE [LARGE SCALE GENOMIC DNA]</scope>
    <source>
        <strain evidence="2 3">Baltimore</strain>
    </source>
</reference>
<evidence type="ECO:0000256" key="1">
    <source>
        <dbReference type="SAM" id="SignalP"/>
    </source>
</evidence>
<organism evidence="2 3">
    <name type="scientific">Ancylostoma caninum</name>
    <name type="common">Dog hookworm</name>
    <dbReference type="NCBI Taxonomy" id="29170"/>
    <lineage>
        <taxon>Eukaryota</taxon>
        <taxon>Metazoa</taxon>
        <taxon>Ecdysozoa</taxon>
        <taxon>Nematoda</taxon>
        <taxon>Chromadorea</taxon>
        <taxon>Rhabditida</taxon>
        <taxon>Rhabditina</taxon>
        <taxon>Rhabditomorpha</taxon>
        <taxon>Strongyloidea</taxon>
        <taxon>Ancylostomatidae</taxon>
        <taxon>Ancylostomatinae</taxon>
        <taxon>Ancylostoma</taxon>
    </lineage>
</organism>
<evidence type="ECO:0000313" key="2">
    <source>
        <dbReference type="EMBL" id="RCN30972.1"/>
    </source>
</evidence>
<feature type="signal peptide" evidence="1">
    <location>
        <begin position="1"/>
        <end position="22"/>
    </location>
</feature>
<dbReference type="EMBL" id="JOJR01001417">
    <property type="protein sequence ID" value="RCN30972.1"/>
    <property type="molecule type" value="Genomic_DNA"/>
</dbReference>
<name>A0A368FFZ2_ANCCA</name>
<dbReference type="Pfam" id="PF17641">
    <property type="entry name" value="ASPRs"/>
    <property type="match status" value="1"/>
</dbReference>
<protein>
    <recommendedName>
        <fullName evidence="4">SCP domain-containing protein</fullName>
    </recommendedName>
</protein>
<evidence type="ECO:0000313" key="3">
    <source>
        <dbReference type="Proteomes" id="UP000252519"/>
    </source>
</evidence>
<accession>A0A368FFZ2</accession>